<gene>
    <name evidence="2" type="ORF">FIL88_01965</name>
</gene>
<keyword evidence="1" id="KW-0812">Transmembrane</keyword>
<dbReference type="OrthoDB" id="196672at2"/>
<evidence type="ECO:0000256" key="1">
    <source>
        <dbReference type="SAM" id="Phobius"/>
    </source>
</evidence>
<protein>
    <submittedName>
        <fullName evidence="2">Glycine-rich domain-containing protein-like</fullName>
    </submittedName>
</protein>
<name>A0A545STU4_9RHOB</name>
<reference evidence="2 3" key="1">
    <citation type="submission" date="2019-06" db="EMBL/GenBank/DDBJ databases">
        <title>A novel species of marine bacteria.</title>
        <authorList>
            <person name="Wang Y."/>
        </authorList>
    </citation>
    <scope>NUCLEOTIDE SEQUENCE [LARGE SCALE GENOMIC DNA]</scope>
    <source>
        <strain evidence="2 3">MA1-10</strain>
    </source>
</reference>
<evidence type="ECO:0000313" key="2">
    <source>
        <dbReference type="EMBL" id="TQV68382.1"/>
    </source>
</evidence>
<feature type="transmembrane region" description="Helical" evidence="1">
    <location>
        <begin position="160"/>
        <end position="180"/>
    </location>
</feature>
<dbReference type="AlphaFoldDB" id="A0A545STU4"/>
<keyword evidence="3" id="KW-1185">Reference proteome</keyword>
<accession>A0A545STU4</accession>
<proteinExistence type="predicted"/>
<comment type="caution">
    <text evidence="2">The sequence shown here is derived from an EMBL/GenBank/DDBJ whole genome shotgun (WGS) entry which is preliminary data.</text>
</comment>
<feature type="transmembrane region" description="Helical" evidence="1">
    <location>
        <begin position="138"/>
        <end position="154"/>
    </location>
</feature>
<sequence>MQNEKLWNALQSLTFDNVFVDALMRENRWDRDFTQNAIKEYRRFLYLTQVSDSPVTPSVVIDKIWHKHMTYTRDYWDGLCKEVFGRPLHHEPGRTPADAARHAEQYRHTRALYAACFDQTPPDAFWAAVEPSRKSKRLMLLIASAITVLAGMATGRVDVVLGSLLVVVVIWEIGGMPLFAMTPRSNSNNSGGCATCGSSCGGGGCGGD</sequence>
<keyword evidence="1" id="KW-1133">Transmembrane helix</keyword>
<dbReference type="Proteomes" id="UP000315816">
    <property type="component" value="Unassembled WGS sequence"/>
</dbReference>
<keyword evidence="1" id="KW-0472">Membrane</keyword>
<dbReference type="RefSeq" id="WP_142852136.1">
    <property type="nucleotide sequence ID" value="NZ_FXWW01000001.1"/>
</dbReference>
<dbReference type="EMBL" id="VICH01000004">
    <property type="protein sequence ID" value="TQV68382.1"/>
    <property type="molecule type" value="Genomic_DNA"/>
</dbReference>
<organism evidence="2 3">
    <name type="scientific">Aliiroseovarius halocynthiae</name>
    <dbReference type="NCBI Taxonomy" id="985055"/>
    <lineage>
        <taxon>Bacteria</taxon>
        <taxon>Pseudomonadati</taxon>
        <taxon>Pseudomonadota</taxon>
        <taxon>Alphaproteobacteria</taxon>
        <taxon>Rhodobacterales</taxon>
        <taxon>Paracoccaceae</taxon>
        <taxon>Aliiroseovarius</taxon>
    </lineage>
</organism>
<evidence type="ECO:0000313" key="3">
    <source>
        <dbReference type="Proteomes" id="UP000315816"/>
    </source>
</evidence>